<sequence length="31" mass="3469">MDLKKVHTSGYDADLIAPYYALKHKTCSPDS</sequence>
<proteinExistence type="predicted"/>
<evidence type="ECO:0000313" key="1">
    <source>
        <dbReference type="EMBL" id="JAD96802.1"/>
    </source>
</evidence>
<dbReference type="EMBL" id="GBRH01201093">
    <property type="protein sequence ID" value="JAD96802.1"/>
    <property type="molecule type" value="Transcribed_RNA"/>
</dbReference>
<protein>
    <submittedName>
        <fullName evidence="1">Uncharacterized protein</fullName>
    </submittedName>
</protein>
<accession>A0A0A9EL78</accession>
<reference evidence="1" key="1">
    <citation type="submission" date="2014-09" db="EMBL/GenBank/DDBJ databases">
        <authorList>
            <person name="Magalhaes I.L.F."/>
            <person name="Oliveira U."/>
            <person name="Santos F.R."/>
            <person name="Vidigal T.H.D.A."/>
            <person name="Brescovit A.D."/>
            <person name="Santos A.J."/>
        </authorList>
    </citation>
    <scope>NUCLEOTIDE SEQUENCE</scope>
    <source>
        <tissue evidence="1">Shoot tissue taken approximately 20 cm above the soil surface</tissue>
    </source>
</reference>
<organism evidence="1">
    <name type="scientific">Arundo donax</name>
    <name type="common">Giant reed</name>
    <name type="synonym">Donax arundinaceus</name>
    <dbReference type="NCBI Taxonomy" id="35708"/>
    <lineage>
        <taxon>Eukaryota</taxon>
        <taxon>Viridiplantae</taxon>
        <taxon>Streptophyta</taxon>
        <taxon>Embryophyta</taxon>
        <taxon>Tracheophyta</taxon>
        <taxon>Spermatophyta</taxon>
        <taxon>Magnoliopsida</taxon>
        <taxon>Liliopsida</taxon>
        <taxon>Poales</taxon>
        <taxon>Poaceae</taxon>
        <taxon>PACMAD clade</taxon>
        <taxon>Arundinoideae</taxon>
        <taxon>Arundineae</taxon>
        <taxon>Arundo</taxon>
    </lineage>
</organism>
<dbReference type="AlphaFoldDB" id="A0A0A9EL78"/>
<reference evidence="1" key="2">
    <citation type="journal article" date="2015" name="Data Brief">
        <title>Shoot transcriptome of the giant reed, Arundo donax.</title>
        <authorList>
            <person name="Barrero R.A."/>
            <person name="Guerrero F.D."/>
            <person name="Moolhuijzen P."/>
            <person name="Goolsby J.A."/>
            <person name="Tidwell J."/>
            <person name="Bellgard S.E."/>
            <person name="Bellgard M.I."/>
        </authorList>
    </citation>
    <scope>NUCLEOTIDE SEQUENCE</scope>
    <source>
        <tissue evidence="1">Shoot tissue taken approximately 20 cm above the soil surface</tissue>
    </source>
</reference>
<name>A0A0A9EL78_ARUDO</name>